<name>E3SSN2_9CAUD</name>
<organism evidence="1 2">
    <name type="scientific">Prochlorococcus phage P-HM2</name>
    <dbReference type="NCBI Taxonomy" id="445696"/>
    <lineage>
        <taxon>Viruses</taxon>
        <taxon>Duplodnaviria</taxon>
        <taxon>Heunggongvirae</taxon>
        <taxon>Uroviricota</taxon>
        <taxon>Caudoviricetes</taxon>
        <taxon>Eurybiavirus</taxon>
        <taxon>Eurybiavirus PHM2</taxon>
    </lineage>
</organism>
<evidence type="ECO:0000313" key="1">
    <source>
        <dbReference type="EMBL" id="ADO99810.1"/>
    </source>
</evidence>
<dbReference type="OrthoDB" id="29699at10239"/>
<evidence type="ECO:0000313" key="2">
    <source>
        <dbReference type="Proteomes" id="UP000006538"/>
    </source>
</evidence>
<accession>E3SSN2</accession>
<keyword evidence="2" id="KW-1185">Reference proteome</keyword>
<dbReference type="GeneID" id="10327903"/>
<proteinExistence type="predicted"/>
<dbReference type="KEGG" id="vg:10327903"/>
<dbReference type="EMBL" id="GU075905">
    <property type="protein sequence ID" value="ADO99810.1"/>
    <property type="molecule type" value="Genomic_DNA"/>
</dbReference>
<dbReference type="RefSeq" id="YP_004323401.1">
    <property type="nucleotide sequence ID" value="NC_015284.1"/>
</dbReference>
<reference evidence="1 2" key="1">
    <citation type="journal article" date="2010" name="Environ. Microbiol.">
        <title>Genomic analysis of oceanic cyanobacterial myoviruses compared with T4-like myoviruses from diverse hosts and environments.</title>
        <authorList>
            <person name="Sullivan M.B."/>
            <person name="Huang K.H."/>
            <person name="Ignacio-Espinoza J.C."/>
            <person name="Berlin A.M."/>
            <person name="Kelly L."/>
            <person name="Weigele P.R."/>
            <person name="DeFrancesco A.S."/>
            <person name="Kern S.E."/>
            <person name="Thompson L.R."/>
            <person name="Young S."/>
            <person name="Yandava C."/>
            <person name="Fu R."/>
            <person name="Krastins B."/>
            <person name="Chase M."/>
            <person name="Sarracino D."/>
            <person name="Osburne M.S."/>
            <person name="Henn M.R."/>
            <person name="Chisholm S.W."/>
        </authorList>
    </citation>
    <scope>NUCLEOTIDE SEQUENCE [LARGE SCALE GENOMIC DNA]</scope>
    <source>
        <strain evidence="1">M4-259</strain>
    </source>
</reference>
<gene>
    <name evidence="1" type="ORF">PHM2_032</name>
</gene>
<sequence length="533" mass="54294">MATRKISDLTLLGVDQVSSSDTLLLLDNSDPTDQNKRSAVGSIFTAVPSGTYTAPGVRFEGKTATGVFSETQGQVGLAMGNARLNLQKVGTTLNIQARDDADTNLDFTISAQGTGKIRLGSILAVNDLNFIVPNSIDETKVAKFSSSNLVAGITNIYSFPPNTDADANFTDELVTLKAAQTIENKTIVSPSFSGSVAMVDFATTGNATIGNEASDSLTVNAGSIFSASATFANTLIAQQSLTLTGDLIANSHIDMVDDKIIKLGTDDDLQIVYSNGTDASTITDTSTNGLTISSADVELASGSNKFFKASTTDTVIYHNNATRVTTTATGININGAIDAVTSITGSGDIAIATNKFTLDSANGNAVFGGNITGGGDITASSGTAFQLGSSSSAKLGVGRAAATYNLEVEGDIYSTGSTIIAGNGSVGKFILQKGAAAIGIHFTNNVGTDEAVIDASGRFGIGKTPAKKLDVSGDAGIDGDITIVTTNPTNNTGGKISARELVLTDPSTGATTTLNAISGGGGLSRGKVFFLSN</sequence>
<protein>
    <submittedName>
        <fullName evidence="1">YadA domain-containing protein</fullName>
    </submittedName>
</protein>
<dbReference type="Proteomes" id="UP000006538">
    <property type="component" value="Segment"/>
</dbReference>